<keyword evidence="3" id="KW-1185">Reference proteome</keyword>
<accession>A0ABU0HUF0</accession>
<dbReference type="Proteomes" id="UP001231124">
    <property type="component" value="Unassembled WGS sequence"/>
</dbReference>
<feature type="transmembrane region" description="Helical" evidence="1">
    <location>
        <begin position="38"/>
        <end position="56"/>
    </location>
</feature>
<keyword evidence="1" id="KW-1133">Transmembrane helix</keyword>
<feature type="transmembrane region" description="Helical" evidence="1">
    <location>
        <begin position="12"/>
        <end position="32"/>
    </location>
</feature>
<keyword evidence="1" id="KW-0812">Transmembrane</keyword>
<proteinExistence type="predicted"/>
<organism evidence="2 3">
    <name type="scientific">Methylobacterium aerolatum</name>
    <dbReference type="NCBI Taxonomy" id="418708"/>
    <lineage>
        <taxon>Bacteria</taxon>
        <taxon>Pseudomonadati</taxon>
        <taxon>Pseudomonadota</taxon>
        <taxon>Alphaproteobacteria</taxon>
        <taxon>Hyphomicrobiales</taxon>
        <taxon>Methylobacteriaceae</taxon>
        <taxon>Methylobacterium</taxon>
    </lineage>
</organism>
<comment type="caution">
    <text evidence="2">The sequence shown here is derived from an EMBL/GenBank/DDBJ whole genome shotgun (WGS) entry which is preliminary data.</text>
</comment>
<gene>
    <name evidence="2" type="ORF">QO012_000430</name>
</gene>
<protein>
    <submittedName>
        <fullName evidence="2">Uncharacterized protein</fullName>
    </submittedName>
</protein>
<dbReference type="RefSeq" id="WP_238204651.1">
    <property type="nucleotide sequence ID" value="NZ_BPQE01000020.1"/>
</dbReference>
<evidence type="ECO:0000313" key="2">
    <source>
        <dbReference type="EMBL" id="MDQ0445952.1"/>
    </source>
</evidence>
<sequence length="163" mass="17128">MPPADHPDTARRRFVAGLSVAWAVLFGLYLLFSGSVGIDELIAGSGSALVGCVWWARAGRIGGKRFDHWFPALRPLGGALLMLPGATVRVGAQLLSVVVRGTPEGSVAYRRGTDSDWATADRPAERAYGLIAASLSPDTFILRDDGGDGGIVDHALARKDATA</sequence>
<name>A0ABU0HUF0_9HYPH</name>
<keyword evidence="1" id="KW-0472">Membrane</keyword>
<reference evidence="2 3" key="1">
    <citation type="submission" date="2023-07" db="EMBL/GenBank/DDBJ databases">
        <title>Genomic Encyclopedia of Type Strains, Phase IV (KMG-IV): sequencing the most valuable type-strain genomes for metagenomic binning, comparative biology and taxonomic classification.</title>
        <authorList>
            <person name="Goeker M."/>
        </authorList>
    </citation>
    <scope>NUCLEOTIDE SEQUENCE [LARGE SCALE GENOMIC DNA]</scope>
    <source>
        <strain evidence="2 3">DSM 19013</strain>
    </source>
</reference>
<evidence type="ECO:0000256" key="1">
    <source>
        <dbReference type="SAM" id="Phobius"/>
    </source>
</evidence>
<dbReference type="EMBL" id="JAUSVP010000001">
    <property type="protein sequence ID" value="MDQ0445952.1"/>
    <property type="molecule type" value="Genomic_DNA"/>
</dbReference>
<evidence type="ECO:0000313" key="3">
    <source>
        <dbReference type="Proteomes" id="UP001231124"/>
    </source>
</evidence>